<proteinExistence type="predicted"/>
<feature type="compositionally biased region" description="Basic and acidic residues" evidence="1">
    <location>
        <begin position="511"/>
        <end position="521"/>
    </location>
</feature>
<dbReference type="PANTHER" id="PTHR42031:SF1">
    <property type="entry name" value="KEY LIME PATHOGENICITY PROTEIN"/>
    <property type="match status" value="1"/>
</dbReference>
<feature type="compositionally biased region" description="Basic and acidic residues" evidence="1">
    <location>
        <begin position="343"/>
        <end position="352"/>
    </location>
</feature>
<accession>A0ABP0AXK4</accession>
<dbReference type="InterPro" id="IPR057218">
    <property type="entry name" value="DUF7896"/>
</dbReference>
<feature type="region of interest" description="Disordered" evidence="1">
    <location>
        <begin position="321"/>
        <end position="405"/>
    </location>
</feature>
<evidence type="ECO:0000313" key="3">
    <source>
        <dbReference type="EMBL" id="CAK7212020.1"/>
    </source>
</evidence>
<evidence type="ECO:0000256" key="1">
    <source>
        <dbReference type="SAM" id="MobiDB-lite"/>
    </source>
</evidence>
<comment type="caution">
    <text evidence="3">The sequence shown here is derived from an EMBL/GenBank/DDBJ whole genome shotgun (WGS) entry which is preliminary data.</text>
</comment>
<evidence type="ECO:0000259" key="2">
    <source>
        <dbReference type="Pfam" id="PF25438"/>
    </source>
</evidence>
<dbReference type="PANTHER" id="PTHR42031">
    <property type="entry name" value="KEY LIME PATHOGENICITY PROTEIN"/>
    <property type="match status" value="1"/>
</dbReference>
<sequence>MDATTQRSHLSVRNNRRNSAGVPMNLVPIVTPADAFDEDSIYADSTVQPPPLKRSRTTQSSRHVNTSPTSASMMSYGSTPGPSAAHMPSPSNIAIPRRYAASQMQSVLPYRQNHEHLQDVNEMDVEVGMDPEQYLQKIGCYTETNQASFAAIDGQSMHIEMDQSDYAAQGYTVPSTYGSLTEATTLDGAMSVRFSDGYNDASSQPPEMVQVNSQSSYVMPFSATADSSHIPGYTYSPGLDTCQDSSYLGSDEAVRGTGSKYLNTNFSGVDHQSPSIPSYLRGGQSMQRTESINTLSSFGMNSSPSAEMFAFSESTGQQLHAPVEMERSLSTSSARSNISLRIRAKDSLRRQNDNASKTQIQPKKAPVIKAADPADVPYASSSSNRAGRGSDLPSAGNKNGKMEIPKAKRERYKHEKLFCDLCKQHPNGFRGEHELRRHKSSKHAVKVKKWICRDPHMYGIETSIDVIRPLSECKHCNEKKTYGIDYNAAAHLRRTHFKEKPARKSSGSTKAGEKKSSSHDADVFTDLPMSELKKWMVEITVTRDQTHYVAEADDAEAEDYSTNAAEIDWDLLDESGETAAVHADDDDFLGMGDAFSGDAAVTASVSMVRGGVADRRTIAHETEFQAEMPKLDGFHQPMYYQEGPISSANFFEPQMNTHHLPLELAGFVSSDIVSSPSGTTITQGTAHPYTGEQHLESPFSQPYGVDGLDFSFLSPDM</sequence>
<dbReference type="Proteomes" id="UP001642482">
    <property type="component" value="Unassembled WGS sequence"/>
</dbReference>
<evidence type="ECO:0000313" key="4">
    <source>
        <dbReference type="Proteomes" id="UP001642482"/>
    </source>
</evidence>
<dbReference type="Pfam" id="PF25438">
    <property type="entry name" value="DUF7896"/>
    <property type="match status" value="1"/>
</dbReference>
<feature type="compositionally biased region" description="Low complexity" evidence="1">
    <location>
        <begin position="379"/>
        <end position="390"/>
    </location>
</feature>
<feature type="region of interest" description="Disordered" evidence="1">
    <location>
        <begin position="41"/>
        <end position="86"/>
    </location>
</feature>
<feature type="compositionally biased region" description="Polar residues" evidence="1">
    <location>
        <begin position="57"/>
        <end position="81"/>
    </location>
</feature>
<feature type="compositionally biased region" description="Polar residues" evidence="1">
    <location>
        <begin position="328"/>
        <end position="339"/>
    </location>
</feature>
<feature type="region of interest" description="Disordered" evidence="1">
    <location>
        <begin position="495"/>
        <end position="521"/>
    </location>
</feature>
<organism evidence="3 4">
    <name type="scientific">Sporothrix eucalyptigena</name>
    <dbReference type="NCBI Taxonomy" id="1812306"/>
    <lineage>
        <taxon>Eukaryota</taxon>
        <taxon>Fungi</taxon>
        <taxon>Dikarya</taxon>
        <taxon>Ascomycota</taxon>
        <taxon>Pezizomycotina</taxon>
        <taxon>Sordariomycetes</taxon>
        <taxon>Sordariomycetidae</taxon>
        <taxon>Ophiostomatales</taxon>
        <taxon>Ophiostomataceae</taxon>
        <taxon>Sporothrix</taxon>
    </lineage>
</organism>
<keyword evidence="4" id="KW-1185">Reference proteome</keyword>
<feature type="compositionally biased region" description="Polar residues" evidence="1">
    <location>
        <begin position="1"/>
        <end position="13"/>
    </location>
</feature>
<feature type="domain" description="DUF7896" evidence="2">
    <location>
        <begin position="447"/>
        <end position="539"/>
    </location>
</feature>
<protein>
    <recommendedName>
        <fullName evidence="2">DUF7896 domain-containing protein</fullName>
    </recommendedName>
</protein>
<feature type="region of interest" description="Disordered" evidence="1">
    <location>
        <begin position="1"/>
        <end position="23"/>
    </location>
</feature>
<dbReference type="EMBL" id="CAWUHD010000008">
    <property type="protein sequence ID" value="CAK7212020.1"/>
    <property type="molecule type" value="Genomic_DNA"/>
</dbReference>
<reference evidence="3 4" key="1">
    <citation type="submission" date="2024-01" db="EMBL/GenBank/DDBJ databases">
        <authorList>
            <person name="Allen C."/>
            <person name="Tagirdzhanova G."/>
        </authorList>
    </citation>
    <scope>NUCLEOTIDE SEQUENCE [LARGE SCALE GENOMIC DNA]</scope>
</reference>
<gene>
    <name evidence="3" type="ORF">SEUCBS140593_001362</name>
</gene>
<name>A0ABP0AXK4_9PEZI</name>